<evidence type="ECO:0000256" key="3">
    <source>
        <dbReference type="ARBA" id="ARBA00022475"/>
    </source>
</evidence>
<dbReference type="PANTHER" id="PTHR30625:SF15">
    <property type="entry name" value="BIOPOLYMER TRANSPORT PROTEIN EXBB"/>
    <property type="match status" value="1"/>
</dbReference>
<keyword evidence="12" id="KW-1185">Reference proteome</keyword>
<evidence type="ECO:0000256" key="4">
    <source>
        <dbReference type="ARBA" id="ARBA00022692"/>
    </source>
</evidence>
<organism evidence="11 12">
    <name type="scientific">Peredibacter starrii</name>
    <dbReference type="NCBI Taxonomy" id="28202"/>
    <lineage>
        <taxon>Bacteria</taxon>
        <taxon>Pseudomonadati</taxon>
        <taxon>Bdellovibrionota</taxon>
        <taxon>Bacteriovoracia</taxon>
        <taxon>Bacteriovoracales</taxon>
        <taxon>Bacteriovoracaceae</taxon>
        <taxon>Peredibacter</taxon>
    </lineage>
</organism>
<feature type="transmembrane region" description="Helical" evidence="9">
    <location>
        <begin position="12"/>
        <end position="34"/>
    </location>
</feature>
<comment type="similarity">
    <text evidence="8">Belongs to the exbB/tolQ family.</text>
</comment>
<evidence type="ECO:0000256" key="6">
    <source>
        <dbReference type="ARBA" id="ARBA00022989"/>
    </source>
</evidence>
<keyword evidence="6 9" id="KW-1133">Transmembrane helix</keyword>
<dbReference type="RefSeq" id="WP_321399575.1">
    <property type="nucleotide sequence ID" value="NZ_CP139487.1"/>
</dbReference>
<feature type="domain" description="MotA/TolQ/ExbB proton channel" evidence="10">
    <location>
        <begin position="82"/>
        <end position="188"/>
    </location>
</feature>
<evidence type="ECO:0000256" key="8">
    <source>
        <dbReference type="RuleBase" id="RU004057"/>
    </source>
</evidence>
<evidence type="ECO:0000259" key="10">
    <source>
        <dbReference type="Pfam" id="PF01618"/>
    </source>
</evidence>
<dbReference type="AlphaFoldDB" id="A0AAX4HUQ3"/>
<accession>A0AAX4HUQ3</accession>
<dbReference type="Proteomes" id="UP001324634">
    <property type="component" value="Chromosome"/>
</dbReference>
<evidence type="ECO:0000256" key="2">
    <source>
        <dbReference type="ARBA" id="ARBA00022448"/>
    </source>
</evidence>
<keyword evidence="3" id="KW-1003">Cell membrane</keyword>
<comment type="subcellular location">
    <subcellularLocation>
        <location evidence="1">Cell membrane</location>
        <topology evidence="1">Multi-pass membrane protein</topology>
    </subcellularLocation>
    <subcellularLocation>
        <location evidence="8">Membrane</location>
        <topology evidence="8">Multi-pass membrane protein</topology>
    </subcellularLocation>
</comment>
<keyword evidence="5 8" id="KW-0653">Protein transport</keyword>
<dbReference type="KEGG" id="psti:SOO65_09095"/>
<keyword evidence="4 9" id="KW-0812">Transmembrane</keyword>
<dbReference type="PANTHER" id="PTHR30625">
    <property type="entry name" value="PROTEIN TOLQ"/>
    <property type="match status" value="1"/>
</dbReference>
<keyword evidence="2 8" id="KW-0813">Transport</keyword>
<evidence type="ECO:0000256" key="9">
    <source>
        <dbReference type="SAM" id="Phobius"/>
    </source>
</evidence>
<proteinExistence type="inferred from homology"/>
<reference evidence="11 12" key="1">
    <citation type="submission" date="2023-11" db="EMBL/GenBank/DDBJ databases">
        <title>Peredibacter starrii A3.12.</title>
        <authorList>
            <person name="Mitchell R.J."/>
        </authorList>
    </citation>
    <scope>NUCLEOTIDE SEQUENCE [LARGE SCALE GENOMIC DNA]</scope>
    <source>
        <strain evidence="11 12">A3.12</strain>
    </source>
</reference>
<keyword evidence="7 9" id="KW-0472">Membrane</keyword>
<evidence type="ECO:0000256" key="7">
    <source>
        <dbReference type="ARBA" id="ARBA00023136"/>
    </source>
</evidence>
<dbReference type="GO" id="GO:0005886">
    <property type="term" value="C:plasma membrane"/>
    <property type="evidence" value="ECO:0007669"/>
    <property type="project" value="UniProtKB-SubCell"/>
</dbReference>
<evidence type="ECO:0000313" key="11">
    <source>
        <dbReference type="EMBL" id="WPU66905.1"/>
    </source>
</evidence>
<dbReference type="GO" id="GO:0017038">
    <property type="term" value="P:protein import"/>
    <property type="evidence" value="ECO:0007669"/>
    <property type="project" value="TreeGrafter"/>
</dbReference>
<feature type="transmembrane region" description="Helical" evidence="9">
    <location>
        <begin position="157"/>
        <end position="177"/>
    </location>
</feature>
<sequence length="206" mass="22986">MSMMELFHQGGFIMYPLLVFSILAWTVATHKIFFLRAFIRESEKLNQEINQAIASRRFDDLKHTLKRFPESISRPYEVLMEETHTSKEDMADKLSRRLSETNSSLKENLWILGTIASSAPFVGLFGTVLGIMASFKAIGATGKSGFSVVAAGISESLIATAAGIIVAVIAVLFYNYFQTKVNKTAQSFRHQVEDIAELVLLARKTK</sequence>
<feature type="transmembrane region" description="Helical" evidence="9">
    <location>
        <begin position="109"/>
        <end position="137"/>
    </location>
</feature>
<gene>
    <name evidence="11" type="ORF">SOO65_09095</name>
</gene>
<evidence type="ECO:0000313" key="12">
    <source>
        <dbReference type="Proteomes" id="UP001324634"/>
    </source>
</evidence>
<protein>
    <submittedName>
        <fullName evidence="11">MotA/TolQ/ExbB proton channel family protein</fullName>
    </submittedName>
</protein>
<dbReference type="InterPro" id="IPR050790">
    <property type="entry name" value="ExbB/TolQ_transport"/>
</dbReference>
<dbReference type="EMBL" id="CP139487">
    <property type="protein sequence ID" value="WPU66905.1"/>
    <property type="molecule type" value="Genomic_DNA"/>
</dbReference>
<name>A0AAX4HUQ3_9BACT</name>
<evidence type="ECO:0000256" key="5">
    <source>
        <dbReference type="ARBA" id="ARBA00022927"/>
    </source>
</evidence>
<dbReference type="Pfam" id="PF01618">
    <property type="entry name" value="MotA_ExbB"/>
    <property type="match status" value="1"/>
</dbReference>
<evidence type="ECO:0000256" key="1">
    <source>
        <dbReference type="ARBA" id="ARBA00004651"/>
    </source>
</evidence>
<dbReference type="InterPro" id="IPR002898">
    <property type="entry name" value="MotA_ExbB_proton_chnl"/>
</dbReference>